<feature type="domain" description="DUF4062" evidence="1">
    <location>
        <begin position="19"/>
        <end position="98"/>
    </location>
</feature>
<organism evidence="3 4">
    <name type="scientific">Microbacterium ulmi</name>
    <dbReference type="NCBI Taxonomy" id="179095"/>
    <lineage>
        <taxon>Bacteria</taxon>
        <taxon>Bacillati</taxon>
        <taxon>Actinomycetota</taxon>
        <taxon>Actinomycetes</taxon>
        <taxon>Micrococcales</taxon>
        <taxon>Microbacteriaceae</taxon>
        <taxon>Microbacterium</taxon>
    </lineage>
</organism>
<dbReference type="InterPro" id="IPR027417">
    <property type="entry name" value="P-loop_NTPase"/>
</dbReference>
<name>A0A7Y2LXB3_9MICO</name>
<dbReference type="EMBL" id="JABEMB010000001">
    <property type="protein sequence ID" value="NNH02550.1"/>
    <property type="molecule type" value="Genomic_DNA"/>
</dbReference>
<dbReference type="Gene3D" id="3.40.50.300">
    <property type="entry name" value="P-loop containing nucleotide triphosphate hydrolases"/>
    <property type="match status" value="1"/>
</dbReference>
<evidence type="ECO:0000313" key="3">
    <source>
        <dbReference type="EMBL" id="NNH02550.1"/>
    </source>
</evidence>
<dbReference type="Pfam" id="PF13271">
    <property type="entry name" value="DUF4062"/>
    <property type="match status" value="1"/>
</dbReference>
<evidence type="ECO:0000313" key="4">
    <source>
        <dbReference type="Proteomes" id="UP000543598"/>
    </source>
</evidence>
<protein>
    <submittedName>
        <fullName evidence="3">DUF4062 domain-containing protein</fullName>
    </submittedName>
</protein>
<dbReference type="PANTHER" id="PTHR47691">
    <property type="entry name" value="REGULATOR-RELATED"/>
    <property type="match status" value="1"/>
</dbReference>
<dbReference type="InterPro" id="IPR058852">
    <property type="entry name" value="HTH_77"/>
</dbReference>
<dbReference type="RefSeq" id="WP_167041213.1">
    <property type="nucleotide sequence ID" value="NZ_BAAANA010000003.1"/>
</dbReference>
<dbReference type="AlphaFoldDB" id="A0A7Y2LXB3"/>
<feature type="domain" description="Winged helix-turn-helix" evidence="2">
    <location>
        <begin position="448"/>
        <end position="520"/>
    </location>
</feature>
<dbReference type="PANTHER" id="PTHR47691:SF3">
    <property type="entry name" value="HTH-TYPE TRANSCRIPTIONAL REGULATOR RV0890C-RELATED"/>
    <property type="match status" value="1"/>
</dbReference>
<gene>
    <name evidence="3" type="ORF">HLA99_01535</name>
</gene>
<keyword evidence="4" id="KW-1185">Reference proteome</keyword>
<dbReference type="Pfam" id="PF25872">
    <property type="entry name" value="HTH_77"/>
    <property type="match status" value="1"/>
</dbReference>
<dbReference type="InterPro" id="IPR025139">
    <property type="entry name" value="DUF4062"/>
</dbReference>
<sequence length="866" mass="93624">MTSQDSAVPVIRTPDQRLRVFVSSTLAELAEERAAVRRAIESLGLAPVMFELGARPHPPQELYRAYLAQSDIFIGLYWQSYGWVGPGMDISGLEDEFRLSGHRPRLLYLKAPAPEREDRLTAMIDELRSEGTDAYRTFRSTRELGRLVRDDLALLLSERFVTSQREQESASSPVVPPSGPALARSLPVASTPLIGRSEDVAAVMGMLARDDVRLVDVTGPGGMGKTRLSIAVGEAVLAEGVKPVWFVPLAAVFDPAELLPRIATAVGAVVEGTRSALDALADEIGQDEGLLILDNFEQIAAAAPQLDELLTRCPRLDVLVTSRVALRLRAEHEYVLGSLDSGAPTADVPPEEASSLPAVRLFLDRASTVRRGIPETRENLSAVREICHRLDGLPLAIELAAARTRLLDPSSLLARLESVLDTLGSGPVDLPERQRTLRATVEWSMDLLDEPQQRLLAQLSVFAGGWSIAAAAAIADADEFDTLDRLDALAGHSLVSVEATHAEPRFRMLAVVRELAAERLTGHARDGAERRHAEHFASVIDTDDVPADLTTPWSESVRRDEENIRLAIEWFFRHDVLRLPHLLRSLWLYWQTSDRLIEGRQWIRQLETIAAGPAWDDRAHAEILFTQAVTGVAVGDDAGAIAAVDQIPAVLGRIDEPALRNALQLATSWSLPIRDDFDGALAAASTAYDGFAAHDDAFVAFAALTVGMLQAAVGRDGEARRFLEEANDLGARFGNLWLTSSARTQCAILDVHAGDLDGVRETLAGVLDELEGPQLGTITACFCLVALADLAAAEGRPADAAEALGTVEALRSRAGLLAWPIARRGEAALRDRVVGHAGAEGLAAARRSAADLRPHDAIAIVRRGIS</sequence>
<proteinExistence type="predicted"/>
<reference evidence="3 4" key="1">
    <citation type="submission" date="2020-05" db="EMBL/GenBank/DDBJ databases">
        <title>MicrobeNet Type strains.</title>
        <authorList>
            <person name="Nicholson A.C."/>
        </authorList>
    </citation>
    <scope>NUCLEOTIDE SEQUENCE [LARGE SCALE GENOMIC DNA]</scope>
    <source>
        <strain evidence="3 4">JCM 14282</strain>
    </source>
</reference>
<evidence type="ECO:0000259" key="1">
    <source>
        <dbReference type="Pfam" id="PF13271"/>
    </source>
</evidence>
<dbReference type="SUPFAM" id="SSF52540">
    <property type="entry name" value="P-loop containing nucleoside triphosphate hydrolases"/>
    <property type="match status" value="1"/>
</dbReference>
<comment type="caution">
    <text evidence="3">The sequence shown here is derived from an EMBL/GenBank/DDBJ whole genome shotgun (WGS) entry which is preliminary data.</text>
</comment>
<accession>A0A7Y2LXB3</accession>
<evidence type="ECO:0000259" key="2">
    <source>
        <dbReference type="Pfam" id="PF25872"/>
    </source>
</evidence>
<dbReference type="Proteomes" id="UP000543598">
    <property type="component" value="Unassembled WGS sequence"/>
</dbReference>